<reference evidence="2 3" key="1">
    <citation type="submission" date="2018-02" db="EMBL/GenBank/DDBJ databases">
        <title>The genomes of Aspergillus section Nigri reveals drivers in fungal speciation.</title>
        <authorList>
            <consortium name="DOE Joint Genome Institute"/>
            <person name="Vesth T.C."/>
            <person name="Nybo J."/>
            <person name="Theobald S."/>
            <person name="Brandl J."/>
            <person name="Frisvad J.C."/>
            <person name="Nielsen K.F."/>
            <person name="Lyhne E.K."/>
            <person name="Kogle M.E."/>
            <person name="Kuo A."/>
            <person name="Riley R."/>
            <person name="Clum A."/>
            <person name="Nolan M."/>
            <person name="Lipzen A."/>
            <person name="Salamov A."/>
            <person name="Henrissat B."/>
            <person name="Wiebenga A."/>
            <person name="De vries R.P."/>
            <person name="Grigoriev I.V."/>
            <person name="Mortensen U.H."/>
            <person name="Andersen M.R."/>
            <person name="Baker S.E."/>
        </authorList>
    </citation>
    <scope>NUCLEOTIDE SEQUENCE [LARGE SCALE GENOMIC DNA]</scope>
    <source>
        <strain evidence="2 3">CBS 707.79</strain>
    </source>
</reference>
<gene>
    <name evidence="2" type="ORF">BO71DRAFT_51773</name>
</gene>
<name>A0A319D290_9EURO</name>
<evidence type="ECO:0008006" key="4">
    <source>
        <dbReference type="Google" id="ProtNLM"/>
    </source>
</evidence>
<sequence length="99" mass="10549">MMGIVLSVCLSVCLSCIFLPASSVSSVSPYPSGSVPQFPAGSSSLCRPCGPRADDLSLSGLCLDEPTSTFPRVRSRCALRVRSFPWILAPRLRWGGSFP</sequence>
<evidence type="ECO:0000256" key="1">
    <source>
        <dbReference type="SAM" id="SignalP"/>
    </source>
</evidence>
<dbReference type="EMBL" id="KZ825948">
    <property type="protein sequence ID" value="PYH91340.1"/>
    <property type="molecule type" value="Genomic_DNA"/>
</dbReference>
<evidence type="ECO:0000313" key="2">
    <source>
        <dbReference type="EMBL" id="PYH91340.1"/>
    </source>
</evidence>
<evidence type="ECO:0000313" key="3">
    <source>
        <dbReference type="Proteomes" id="UP000247810"/>
    </source>
</evidence>
<dbReference type="VEuPathDB" id="FungiDB:BO71DRAFT_51773"/>
<proteinExistence type="predicted"/>
<organism evidence="2 3">
    <name type="scientific">Aspergillus ellipticus CBS 707.79</name>
    <dbReference type="NCBI Taxonomy" id="1448320"/>
    <lineage>
        <taxon>Eukaryota</taxon>
        <taxon>Fungi</taxon>
        <taxon>Dikarya</taxon>
        <taxon>Ascomycota</taxon>
        <taxon>Pezizomycotina</taxon>
        <taxon>Eurotiomycetes</taxon>
        <taxon>Eurotiomycetidae</taxon>
        <taxon>Eurotiales</taxon>
        <taxon>Aspergillaceae</taxon>
        <taxon>Aspergillus</taxon>
        <taxon>Aspergillus subgen. Circumdati</taxon>
    </lineage>
</organism>
<feature type="chain" id="PRO_5016255714" description="Secreted protein" evidence="1">
    <location>
        <begin position="24"/>
        <end position="99"/>
    </location>
</feature>
<keyword evidence="1" id="KW-0732">Signal</keyword>
<keyword evidence="3" id="KW-1185">Reference proteome</keyword>
<feature type="signal peptide" evidence="1">
    <location>
        <begin position="1"/>
        <end position="23"/>
    </location>
</feature>
<accession>A0A319D290</accession>
<dbReference type="AlphaFoldDB" id="A0A319D290"/>
<dbReference type="Proteomes" id="UP000247810">
    <property type="component" value="Unassembled WGS sequence"/>
</dbReference>
<protein>
    <recommendedName>
        <fullName evidence="4">Secreted protein</fullName>
    </recommendedName>
</protein>